<proteinExistence type="predicted"/>
<protein>
    <submittedName>
        <fullName evidence="1">Uncharacterized protein</fullName>
    </submittedName>
</protein>
<keyword evidence="2" id="KW-1185">Reference proteome</keyword>
<gene>
    <name evidence="1" type="ORF">Vadar_012739</name>
</gene>
<organism evidence="1 2">
    <name type="scientific">Vaccinium darrowii</name>
    <dbReference type="NCBI Taxonomy" id="229202"/>
    <lineage>
        <taxon>Eukaryota</taxon>
        <taxon>Viridiplantae</taxon>
        <taxon>Streptophyta</taxon>
        <taxon>Embryophyta</taxon>
        <taxon>Tracheophyta</taxon>
        <taxon>Spermatophyta</taxon>
        <taxon>Magnoliopsida</taxon>
        <taxon>eudicotyledons</taxon>
        <taxon>Gunneridae</taxon>
        <taxon>Pentapetalae</taxon>
        <taxon>asterids</taxon>
        <taxon>Ericales</taxon>
        <taxon>Ericaceae</taxon>
        <taxon>Vaccinioideae</taxon>
        <taxon>Vaccinieae</taxon>
        <taxon>Vaccinium</taxon>
    </lineage>
</organism>
<sequence length="187" mass="21374">MMSTYPTWERKNPRFLLHQFIASLFPFVSSSSMAYLAKLGFCGLVGSAKGLEDLTLFDIGFIVLGEIRFRFQSKGPPALRMEDSKPSPSLDNGGQGTLQGCCFSVLSDIKLWGNIQGWRSKKKLMTPWAIVCDGWCLEPQNLKPRDTPIQFSERVRDIISVWEGLKKVIWDGFLKYSRPRPNHRERK</sequence>
<name>A0ACB7X9Q7_9ERIC</name>
<evidence type="ECO:0000313" key="1">
    <source>
        <dbReference type="EMBL" id="KAH7837339.1"/>
    </source>
</evidence>
<dbReference type="EMBL" id="CM037156">
    <property type="protein sequence ID" value="KAH7837339.1"/>
    <property type="molecule type" value="Genomic_DNA"/>
</dbReference>
<evidence type="ECO:0000313" key="2">
    <source>
        <dbReference type="Proteomes" id="UP000828048"/>
    </source>
</evidence>
<comment type="caution">
    <text evidence="1">The sequence shown here is derived from an EMBL/GenBank/DDBJ whole genome shotgun (WGS) entry which is preliminary data.</text>
</comment>
<dbReference type="Proteomes" id="UP000828048">
    <property type="component" value="Chromosome 6"/>
</dbReference>
<reference evidence="1 2" key="1">
    <citation type="journal article" date="2021" name="Hortic Res">
        <title>High-quality reference genome and annotation aids understanding of berry development for evergreen blueberry (Vaccinium darrowii).</title>
        <authorList>
            <person name="Yu J."/>
            <person name="Hulse-Kemp A.M."/>
            <person name="Babiker E."/>
            <person name="Staton M."/>
        </authorList>
    </citation>
    <scope>NUCLEOTIDE SEQUENCE [LARGE SCALE GENOMIC DNA]</scope>
    <source>
        <strain evidence="2">cv. NJ 8807/NJ 8810</strain>
        <tissue evidence="1">Young leaf</tissue>
    </source>
</reference>
<accession>A0ACB7X9Q7</accession>